<dbReference type="HOGENOM" id="CLU_271626_0_0_1"/>
<evidence type="ECO:0000313" key="4">
    <source>
        <dbReference type="Proteomes" id="UP000002051"/>
    </source>
</evidence>
<feature type="domain" description="TIR" evidence="1">
    <location>
        <begin position="602"/>
        <end position="749"/>
    </location>
</feature>
<accession>G7J7A6</accession>
<dbReference type="SUPFAM" id="SSF52058">
    <property type="entry name" value="L domain-like"/>
    <property type="match status" value="2"/>
</dbReference>
<dbReference type="GO" id="GO:0005634">
    <property type="term" value="C:nucleus"/>
    <property type="evidence" value="ECO:0000318"/>
    <property type="project" value="GO_Central"/>
</dbReference>
<dbReference type="SMART" id="SM00255">
    <property type="entry name" value="TIR"/>
    <property type="match status" value="1"/>
</dbReference>
<reference evidence="2 4" key="2">
    <citation type="journal article" date="2014" name="BMC Genomics">
        <title>An improved genome release (version Mt4.0) for the model legume Medicago truncatula.</title>
        <authorList>
            <person name="Tang H."/>
            <person name="Krishnakumar V."/>
            <person name="Bidwell S."/>
            <person name="Rosen B."/>
            <person name="Chan A."/>
            <person name="Zhou S."/>
            <person name="Gentzbittel L."/>
            <person name="Childs K.L."/>
            <person name="Yandell M."/>
            <person name="Gundlach H."/>
            <person name="Mayer K.F."/>
            <person name="Schwartz D.C."/>
            <person name="Town C.D."/>
        </authorList>
    </citation>
    <scope>GENOME REANNOTATION</scope>
    <source>
        <strain evidence="3 4">cv. Jemalong A17</strain>
    </source>
</reference>
<dbReference type="EMBL" id="CM001219">
    <property type="protein sequence ID" value="AES71666.2"/>
    <property type="molecule type" value="Genomic_DNA"/>
</dbReference>
<dbReference type="InterPro" id="IPR000157">
    <property type="entry name" value="TIR_dom"/>
</dbReference>
<dbReference type="SUPFAM" id="SSF52200">
    <property type="entry name" value="Toll/Interleukin receptor TIR domain"/>
    <property type="match status" value="1"/>
</dbReference>
<dbReference type="EnsemblPlants" id="AES71666">
    <property type="protein sequence ID" value="AES71666"/>
    <property type="gene ID" value="MTR_3g080460"/>
</dbReference>
<name>G7J7A6_MEDTR</name>
<dbReference type="PaxDb" id="3880-AES71666"/>
<dbReference type="Gene3D" id="3.40.50.10140">
    <property type="entry name" value="Toll/interleukin-1 receptor homology (TIR) domain"/>
    <property type="match status" value="1"/>
</dbReference>
<dbReference type="AlphaFoldDB" id="G7J7A6"/>
<keyword evidence="4" id="KW-1185">Reference proteome</keyword>
<dbReference type="GO" id="GO:0006952">
    <property type="term" value="P:defense response"/>
    <property type="evidence" value="ECO:0007669"/>
    <property type="project" value="InterPro"/>
</dbReference>
<reference evidence="2 4" key="1">
    <citation type="journal article" date="2011" name="Nature">
        <title>The Medicago genome provides insight into the evolution of rhizobial symbioses.</title>
        <authorList>
            <person name="Young N.D."/>
            <person name="Debelle F."/>
            <person name="Oldroyd G.E."/>
            <person name="Geurts R."/>
            <person name="Cannon S.B."/>
            <person name="Udvardi M.K."/>
            <person name="Benedito V.A."/>
            <person name="Mayer K.F."/>
            <person name="Gouzy J."/>
            <person name="Schoof H."/>
            <person name="Van de Peer Y."/>
            <person name="Proost S."/>
            <person name="Cook D.R."/>
            <person name="Meyers B.C."/>
            <person name="Spannagl M."/>
            <person name="Cheung F."/>
            <person name="De Mita S."/>
            <person name="Krishnakumar V."/>
            <person name="Gundlach H."/>
            <person name="Zhou S."/>
            <person name="Mudge J."/>
            <person name="Bharti A.K."/>
            <person name="Murray J.D."/>
            <person name="Naoumkina M.A."/>
            <person name="Rosen B."/>
            <person name="Silverstein K.A."/>
            <person name="Tang H."/>
            <person name="Rombauts S."/>
            <person name="Zhao P.X."/>
            <person name="Zhou P."/>
            <person name="Barbe V."/>
            <person name="Bardou P."/>
            <person name="Bechner M."/>
            <person name="Bellec A."/>
            <person name="Berger A."/>
            <person name="Berges H."/>
            <person name="Bidwell S."/>
            <person name="Bisseling T."/>
            <person name="Choisne N."/>
            <person name="Couloux A."/>
            <person name="Denny R."/>
            <person name="Deshpande S."/>
            <person name="Dai X."/>
            <person name="Doyle J.J."/>
            <person name="Dudez A.M."/>
            <person name="Farmer A.D."/>
            <person name="Fouteau S."/>
            <person name="Franken C."/>
            <person name="Gibelin C."/>
            <person name="Gish J."/>
            <person name="Goldstein S."/>
            <person name="Gonzalez A.J."/>
            <person name="Green P.J."/>
            <person name="Hallab A."/>
            <person name="Hartog M."/>
            <person name="Hua A."/>
            <person name="Humphray S.J."/>
            <person name="Jeong D.H."/>
            <person name="Jing Y."/>
            <person name="Jocker A."/>
            <person name="Kenton S.M."/>
            <person name="Kim D.J."/>
            <person name="Klee K."/>
            <person name="Lai H."/>
            <person name="Lang C."/>
            <person name="Lin S."/>
            <person name="Macmil S.L."/>
            <person name="Magdelenat G."/>
            <person name="Matthews L."/>
            <person name="McCorrison J."/>
            <person name="Monaghan E.L."/>
            <person name="Mun J.H."/>
            <person name="Najar F.Z."/>
            <person name="Nicholson C."/>
            <person name="Noirot C."/>
            <person name="O'Bleness M."/>
            <person name="Paule C.R."/>
            <person name="Poulain J."/>
            <person name="Prion F."/>
            <person name="Qin B."/>
            <person name="Qu C."/>
            <person name="Retzel E.F."/>
            <person name="Riddle C."/>
            <person name="Sallet E."/>
            <person name="Samain S."/>
            <person name="Samson N."/>
            <person name="Sanders I."/>
            <person name="Saurat O."/>
            <person name="Scarpelli C."/>
            <person name="Schiex T."/>
            <person name="Segurens B."/>
            <person name="Severin A.J."/>
            <person name="Sherrier D.J."/>
            <person name="Shi R."/>
            <person name="Sims S."/>
            <person name="Singer S.R."/>
            <person name="Sinharoy S."/>
            <person name="Sterck L."/>
            <person name="Viollet A."/>
            <person name="Wang B.B."/>
            <person name="Wang K."/>
            <person name="Wang M."/>
            <person name="Wang X."/>
            <person name="Warfsmann J."/>
            <person name="Weissenbach J."/>
            <person name="White D.D."/>
            <person name="White J.D."/>
            <person name="Wiley G.B."/>
            <person name="Wincker P."/>
            <person name="Xing Y."/>
            <person name="Yang L."/>
            <person name="Yao Z."/>
            <person name="Ying F."/>
            <person name="Zhai J."/>
            <person name="Zhou L."/>
            <person name="Zuber A."/>
            <person name="Denarie J."/>
            <person name="Dixon R.A."/>
            <person name="May G.D."/>
            <person name="Schwartz D.C."/>
            <person name="Rogers J."/>
            <person name="Quetier F."/>
            <person name="Town C.D."/>
            <person name="Roe B.A."/>
        </authorList>
    </citation>
    <scope>NUCLEOTIDE SEQUENCE [LARGE SCALE GENOMIC DNA]</scope>
    <source>
        <strain evidence="2">A17</strain>
        <strain evidence="3 4">cv. Jemalong A17</strain>
    </source>
</reference>
<accession>A0A0C3VJW9</accession>
<dbReference type="InterPro" id="IPR044974">
    <property type="entry name" value="Disease_R_plants"/>
</dbReference>
<gene>
    <name evidence="2" type="ordered locus">MTR_3g080460</name>
</gene>
<dbReference type="Proteomes" id="UP000002051">
    <property type="component" value="Chromosome 3"/>
</dbReference>
<organism evidence="2 4">
    <name type="scientific">Medicago truncatula</name>
    <name type="common">Barrel medic</name>
    <name type="synonym">Medicago tribuloides</name>
    <dbReference type="NCBI Taxonomy" id="3880"/>
    <lineage>
        <taxon>Eukaryota</taxon>
        <taxon>Viridiplantae</taxon>
        <taxon>Streptophyta</taxon>
        <taxon>Embryophyta</taxon>
        <taxon>Tracheophyta</taxon>
        <taxon>Spermatophyta</taxon>
        <taxon>Magnoliopsida</taxon>
        <taxon>eudicotyledons</taxon>
        <taxon>Gunneridae</taxon>
        <taxon>Pentapetalae</taxon>
        <taxon>rosids</taxon>
        <taxon>fabids</taxon>
        <taxon>Fabales</taxon>
        <taxon>Fabaceae</taxon>
        <taxon>Papilionoideae</taxon>
        <taxon>50 kb inversion clade</taxon>
        <taxon>NPAAA clade</taxon>
        <taxon>Hologalegina</taxon>
        <taxon>IRL clade</taxon>
        <taxon>Trifolieae</taxon>
        <taxon>Medicago</taxon>
    </lineage>
</organism>
<reference evidence="3" key="3">
    <citation type="submission" date="2015-04" db="UniProtKB">
        <authorList>
            <consortium name="EnsemblPlants"/>
        </authorList>
    </citation>
    <scope>IDENTIFICATION</scope>
    <source>
        <strain evidence="3">cv. Jemalong A17</strain>
    </source>
</reference>
<evidence type="ECO:0000259" key="1">
    <source>
        <dbReference type="PROSITE" id="PS50104"/>
    </source>
</evidence>
<dbReference type="PANTHER" id="PTHR11017">
    <property type="entry name" value="LEUCINE-RICH REPEAT-CONTAINING PROTEIN"/>
    <property type="match status" value="1"/>
</dbReference>
<protein>
    <submittedName>
        <fullName evidence="2">Toll-interleukin-resistance (TIR) domain protein, putative</fullName>
    </submittedName>
</protein>
<evidence type="ECO:0000313" key="2">
    <source>
        <dbReference type="EMBL" id="AES71666.2"/>
    </source>
</evidence>
<proteinExistence type="predicted"/>
<evidence type="ECO:0000313" key="3">
    <source>
        <dbReference type="EnsemblPlants" id="AES71666"/>
    </source>
</evidence>
<dbReference type="PROSITE" id="PS50104">
    <property type="entry name" value="TIR"/>
    <property type="match status" value="1"/>
</dbReference>
<dbReference type="GO" id="GO:0007165">
    <property type="term" value="P:signal transduction"/>
    <property type="evidence" value="ECO:0000318"/>
    <property type="project" value="GO_Central"/>
</dbReference>
<dbReference type="InterPro" id="IPR032675">
    <property type="entry name" value="LRR_dom_sf"/>
</dbReference>
<dbReference type="Gene3D" id="3.80.10.10">
    <property type="entry name" value="Ribonuclease Inhibitor"/>
    <property type="match status" value="3"/>
</dbReference>
<sequence length="1193" mass="135820">MGCVDLKIFPKKLEMFSLKMLFLSDCSNIKRLPNFGKNMTCITELNLLNCKNLISLPNSISNLKSLRILNISGCSKICNLPDGINQIMALEDIDLSRTAIRDLDPSLLQLGNLKRLSLRSCRDPATNSSWNFHLPFGKKFSFFPAQTTNLTLPPFLSGLSSLTELDLSDCNLTDSSIPHDIDCLSSLERLILSGNNFVCLPTHHLANLSKLHYLELEDFPQLQSLPILPPHVRMYVTDSDAKEANAVDPQKIWKRFDFLYPMYFKIPSRFDNQNFFPLSSSYVSKLDSVALVTVDIPDDCLSSDWWGVAVFVALEAEVPQDSKEATKGFLLRFMRLYWNFDTLGPEDGPSLSLSAGSTAYNDLYLITMVVSGDFIYIRRHRRGDRKSMQESFSKHRKPEFTENSSLRFEMRVTGCKIRKCGWRMLRKEEYLEDLQMLNSSGLVVAPSNSGHSAGMEKSSVDESNGKDTTALDVLNIERSNENFSLGKIFHNIRKGLGLSVLALISVMVGVTVFRSPMHDLRFKKPTTTIETITNTILKSHWISSNDIVLKVNTLQLQHIHRNRNVRQRLPCPTYQPPRRCFDFKLAHYCSVSMEDWSQNSKWKYHVFLSFRGEDTRSGFSDHLYASLVRKSIITFRDDEELARGDVISQKLLRAIEESLSAIVIIPKNYANSTCCLDELVKILESKRLLGHQVFPIFYGVNLSDVRNQRGIFKGKIQKWRYALREVANLSGWDSKDQKNKGTELVQGIVLKSSPSMSFEVQWNPDALSKLCNLRLLIISCDLHLSLGLKCLSSSLRLVVWWEYPMNTLPLRVQLDKLVHLQKVNSKVNKLSNGTHYFGKLNQKSMSNSKYIWSSYLEDLYLNGYHKILEILSLIGCVNLKRFPRTLEMDSLKMLILSDCSNVSRLPEFGKTMTNMSVLNLMHYKNIVCLPNSISNLKSLKILNILGCSKLCSLPDGIKQNTALQDLNFSRTAVGEFDPSLFQLENLKRLSLSGCGWPGSNSGRDLILPYDFKTFCVSENCGSYRVSRSVHKLTFTIYTEVIVDHEFLFLVNTFPFTPPPSLFGIDYNTDYLAGLNSNNFSQARSRSGVVELDSHGFWFHCTLFGPYVDQLYSFLSTGGMNVVLAIMFAKVKSYNCIIKARQLRNSIAENTSPMIIKRFNGNQDDRWVVLYEDFIINPNRTDMNGLRSYQEAFQ</sequence>
<dbReference type="InterPro" id="IPR035897">
    <property type="entry name" value="Toll_tir_struct_dom_sf"/>
</dbReference>
<dbReference type="Pfam" id="PF01582">
    <property type="entry name" value="TIR"/>
    <property type="match status" value="1"/>
</dbReference>
<dbReference type="PANTHER" id="PTHR11017:SF559">
    <property type="entry name" value="DISEASE RESISTANCE PROTEIN CHL1"/>
    <property type="match status" value="1"/>
</dbReference>